<organism evidence="3 4">
    <name type="scientific">Candidatus Adlerbacteria bacterium RIFCSPLOWO2_01_FULL_54_21b</name>
    <dbReference type="NCBI Taxonomy" id="1797245"/>
    <lineage>
        <taxon>Bacteria</taxon>
        <taxon>Candidatus Adleribacteriota</taxon>
    </lineage>
</organism>
<keyword evidence="1" id="KW-0472">Membrane</keyword>
<feature type="transmembrane region" description="Helical" evidence="1">
    <location>
        <begin position="70"/>
        <end position="90"/>
    </location>
</feature>
<dbReference type="Pfam" id="PF01345">
    <property type="entry name" value="DUF11"/>
    <property type="match status" value="1"/>
</dbReference>
<comment type="caution">
    <text evidence="3">The sequence shown here is derived from an EMBL/GenBank/DDBJ whole genome shotgun (WGS) entry which is preliminary data.</text>
</comment>
<evidence type="ECO:0000313" key="3">
    <source>
        <dbReference type="EMBL" id="OGC87661.1"/>
    </source>
</evidence>
<dbReference type="AlphaFoldDB" id="A0A1F4Y198"/>
<accession>A0A1F4Y198</accession>
<keyword evidence="1" id="KW-0812">Transmembrane</keyword>
<protein>
    <recommendedName>
        <fullName evidence="2">DUF11 domain-containing protein</fullName>
    </recommendedName>
</protein>
<dbReference type="InterPro" id="IPR001434">
    <property type="entry name" value="OmcB-like_DUF11"/>
</dbReference>
<name>A0A1F4Y198_9BACT</name>
<evidence type="ECO:0000313" key="4">
    <source>
        <dbReference type="Proteomes" id="UP000178585"/>
    </source>
</evidence>
<evidence type="ECO:0000256" key="1">
    <source>
        <dbReference type="SAM" id="Phobius"/>
    </source>
</evidence>
<dbReference type="EMBL" id="MEWZ01000002">
    <property type="protein sequence ID" value="OGC87661.1"/>
    <property type="molecule type" value="Genomic_DNA"/>
</dbReference>
<feature type="domain" description="DUF11" evidence="2">
    <location>
        <begin position="225"/>
        <end position="301"/>
    </location>
</feature>
<proteinExistence type="predicted"/>
<reference evidence="3 4" key="1">
    <citation type="journal article" date="2016" name="Nat. Commun.">
        <title>Thousands of microbial genomes shed light on interconnected biogeochemical processes in an aquifer system.</title>
        <authorList>
            <person name="Anantharaman K."/>
            <person name="Brown C.T."/>
            <person name="Hug L.A."/>
            <person name="Sharon I."/>
            <person name="Castelle C.J."/>
            <person name="Probst A.J."/>
            <person name="Thomas B.C."/>
            <person name="Singh A."/>
            <person name="Wilkins M.J."/>
            <person name="Karaoz U."/>
            <person name="Brodie E.L."/>
            <person name="Williams K.H."/>
            <person name="Hubbard S.S."/>
            <person name="Banfield J.F."/>
        </authorList>
    </citation>
    <scope>NUCLEOTIDE SEQUENCE [LARGE SCALE GENOMIC DNA]</scope>
</reference>
<sequence>MHEDKSEVEQLKDKLYSRGQEGIAQDIRAPLEQSDAYAPPVWEGGSLLRGPKSAFYAMPAGAKMSFSTKFLIGSAAFFAIAAVGATVFFFTGGNYVSSQNIDLQIVAPPLINGGTQADLQFIITNRNPAQLQLADLIITYPQGTRDPKNPQKALTQERISVGTLASGRQTKLTSAALFYGAEGSTQTIRATLQYSVEGSVAVFTKDVNTELTLGSSPVSVSVDAPSEIIAGQAFSFIVTVQSNSQTPVDDVLVQAHYPFGFSVDSTSPRADAGSTLWRIGTMSPGSTRVIKVTGRVDGQDGDEKVFRFIAGSSKDRTGAKVDVPFLSVPASVTVHRPFITGSISVDSKTGDKISVAAGKTLQGTVTWQNNLADSVGNVELRLHLAGPVIDTASIKSSSGFYQSGDSTIVWTSAQDPSLALVPPGGTGTLSFSFATLVPGAGGTVYQNPTVDLSLSVRGTRSGESGVPEEVTSSAKTQVVLSSAVSLAATALHNTGSFNNPGILPPRAESTTSYAILWSIRNSSNAIGNASVSVVLPSYVSFVAAAGGTNIVYDSASRTVRWTIGDITAGAGYTSAALQGTFQVALTPSSSQVGEVPALTGTAVLAGTDRFAQVGISASAEAPTTRLSEPGFVNGMEVVAPR</sequence>
<dbReference type="STRING" id="1797245.A2949_02060"/>
<dbReference type="Proteomes" id="UP000178585">
    <property type="component" value="Unassembled WGS sequence"/>
</dbReference>
<gene>
    <name evidence="3" type="ORF">A2949_02060</name>
</gene>
<dbReference type="Gene3D" id="2.60.40.1170">
    <property type="entry name" value="Mu homology domain, subdomain B"/>
    <property type="match status" value="1"/>
</dbReference>
<evidence type="ECO:0000259" key="2">
    <source>
        <dbReference type="Pfam" id="PF01345"/>
    </source>
</evidence>
<keyword evidence="1" id="KW-1133">Transmembrane helix</keyword>